<evidence type="ECO:0000313" key="7">
    <source>
        <dbReference type="Proteomes" id="UP000306575"/>
    </source>
</evidence>
<dbReference type="InterPro" id="IPR018490">
    <property type="entry name" value="cNMP-bd_dom_sf"/>
</dbReference>
<dbReference type="SUPFAM" id="SSF46785">
    <property type="entry name" value="Winged helix' DNA-binding domain"/>
    <property type="match status" value="1"/>
</dbReference>
<dbReference type="InterPro" id="IPR036390">
    <property type="entry name" value="WH_DNA-bd_sf"/>
</dbReference>
<organism evidence="6 7">
    <name type="scientific">Shimia litoralis</name>
    <dbReference type="NCBI Taxonomy" id="420403"/>
    <lineage>
        <taxon>Bacteria</taxon>
        <taxon>Pseudomonadati</taxon>
        <taxon>Pseudomonadota</taxon>
        <taxon>Alphaproteobacteria</taxon>
        <taxon>Rhodobacterales</taxon>
        <taxon>Roseobacteraceae</taxon>
    </lineage>
</organism>
<gene>
    <name evidence="6" type="ORF">FAP39_12230</name>
</gene>
<evidence type="ECO:0000256" key="3">
    <source>
        <dbReference type="ARBA" id="ARBA00023163"/>
    </source>
</evidence>
<keyword evidence="7" id="KW-1185">Reference proteome</keyword>
<evidence type="ECO:0000256" key="1">
    <source>
        <dbReference type="ARBA" id="ARBA00023015"/>
    </source>
</evidence>
<evidence type="ECO:0000259" key="5">
    <source>
        <dbReference type="PROSITE" id="PS51063"/>
    </source>
</evidence>
<dbReference type="AlphaFoldDB" id="A0A4U7N0R1"/>
<dbReference type="PANTHER" id="PTHR24567">
    <property type="entry name" value="CRP FAMILY TRANSCRIPTIONAL REGULATORY PROTEIN"/>
    <property type="match status" value="1"/>
</dbReference>
<dbReference type="Gene3D" id="1.10.10.10">
    <property type="entry name" value="Winged helix-like DNA-binding domain superfamily/Winged helix DNA-binding domain"/>
    <property type="match status" value="1"/>
</dbReference>
<dbReference type="GO" id="GO:0003677">
    <property type="term" value="F:DNA binding"/>
    <property type="evidence" value="ECO:0007669"/>
    <property type="project" value="UniProtKB-KW"/>
</dbReference>
<dbReference type="InterPro" id="IPR000595">
    <property type="entry name" value="cNMP-bd_dom"/>
</dbReference>
<dbReference type="Gene3D" id="2.60.120.10">
    <property type="entry name" value="Jelly Rolls"/>
    <property type="match status" value="1"/>
</dbReference>
<dbReference type="GO" id="GO:0003700">
    <property type="term" value="F:DNA-binding transcription factor activity"/>
    <property type="evidence" value="ECO:0007669"/>
    <property type="project" value="TreeGrafter"/>
</dbReference>
<evidence type="ECO:0000259" key="4">
    <source>
        <dbReference type="PROSITE" id="PS50042"/>
    </source>
</evidence>
<keyword evidence="3" id="KW-0804">Transcription</keyword>
<dbReference type="InterPro" id="IPR012318">
    <property type="entry name" value="HTH_CRP"/>
</dbReference>
<dbReference type="PROSITE" id="PS51063">
    <property type="entry name" value="HTH_CRP_2"/>
    <property type="match status" value="1"/>
</dbReference>
<comment type="caution">
    <text evidence="6">The sequence shown here is derived from an EMBL/GenBank/DDBJ whole genome shotgun (WGS) entry which is preliminary data.</text>
</comment>
<dbReference type="SUPFAM" id="SSF51206">
    <property type="entry name" value="cAMP-binding domain-like"/>
    <property type="match status" value="1"/>
</dbReference>
<dbReference type="CDD" id="cd00038">
    <property type="entry name" value="CAP_ED"/>
    <property type="match status" value="1"/>
</dbReference>
<keyword evidence="1" id="KW-0805">Transcription regulation</keyword>
<dbReference type="PROSITE" id="PS50042">
    <property type="entry name" value="CNMP_BINDING_3"/>
    <property type="match status" value="1"/>
</dbReference>
<dbReference type="Proteomes" id="UP000306575">
    <property type="component" value="Unassembled WGS sequence"/>
</dbReference>
<feature type="domain" description="Cyclic nucleotide-binding" evidence="4">
    <location>
        <begin position="37"/>
        <end position="138"/>
    </location>
</feature>
<dbReference type="Pfam" id="PF13545">
    <property type="entry name" value="HTH_Crp_2"/>
    <property type="match status" value="1"/>
</dbReference>
<dbReference type="GO" id="GO:0005829">
    <property type="term" value="C:cytosol"/>
    <property type="evidence" value="ECO:0007669"/>
    <property type="project" value="TreeGrafter"/>
</dbReference>
<dbReference type="RefSeq" id="WP_138016690.1">
    <property type="nucleotide sequence ID" value="NZ_SULI01000015.1"/>
</dbReference>
<dbReference type="PANTHER" id="PTHR24567:SF74">
    <property type="entry name" value="HTH-TYPE TRANSCRIPTIONAL REGULATOR ARCR"/>
    <property type="match status" value="1"/>
</dbReference>
<dbReference type="InterPro" id="IPR050397">
    <property type="entry name" value="Env_Response_Regulators"/>
</dbReference>
<dbReference type="SMART" id="SM00100">
    <property type="entry name" value="cNMP"/>
    <property type="match status" value="1"/>
</dbReference>
<dbReference type="Pfam" id="PF00027">
    <property type="entry name" value="cNMP_binding"/>
    <property type="match status" value="1"/>
</dbReference>
<evidence type="ECO:0000256" key="2">
    <source>
        <dbReference type="ARBA" id="ARBA00023125"/>
    </source>
</evidence>
<dbReference type="SMART" id="SM00419">
    <property type="entry name" value="HTH_CRP"/>
    <property type="match status" value="1"/>
</dbReference>
<dbReference type="OrthoDB" id="7772718at2"/>
<evidence type="ECO:0000313" key="6">
    <source>
        <dbReference type="EMBL" id="TKZ19202.1"/>
    </source>
</evidence>
<keyword evidence="2" id="KW-0238">DNA-binding</keyword>
<accession>A0A4U7N0R1</accession>
<protein>
    <submittedName>
        <fullName evidence="6">Crp/Fnr family transcriptional regulator</fullName>
    </submittedName>
</protein>
<feature type="domain" description="HTH crp-type" evidence="5">
    <location>
        <begin position="152"/>
        <end position="220"/>
    </location>
</feature>
<name>A0A4U7N0R1_9RHOB</name>
<proteinExistence type="predicted"/>
<dbReference type="InterPro" id="IPR036388">
    <property type="entry name" value="WH-like_DNA-bd_sf"/>
</dbReference>
<sequence>MTYKILPGDVAQVLKTGWLSERGEKFQKAALKMAVLRTFSDGEMLYHYGDRAEGLYAIVTGSVRVAAPADDGQEFTAHRGGIGFWIGDLAMLSDQTRLISLQAVGDVRTLMLKNSEILELVRKTPEFYKDFYALTHNNMKTALRIMANLAVQRADQRLALRLLHLAETAHDHEGWIKASQEEISSMIAASLPTLQRILRRFSDSGYVEIGYGRIRVKDRKALLALCQS</sequence>
<reference evidence="6 7" key="1">
    <citation type="submission" date="2019-04" db="EMBL/GenBank/DDBJ databases">
        <title>Genome sequence of Pelagicola litoralis CL-ES2.</title>
        <authorList>
            <person name="Cao J."/>
        </authorList>
    </citation>
    <scope>NUCLEOTIDE SEQUENCE [LARGE SCALE GENOMIC DNA]</scope>
    <source>
        <strain evidence="6 7">CL-ES2</strain>
    </source>
</reference>
<dbReference type="EMBL" id="SULI01000015">
    <property type="protein sequence ID" value="TKZ19202.1"/>
    <property type="molecule type" value="Genomic_DNA"/>
</dbReference>
<dbReference type="InterPro" id="IPR014710">
    <property type="entry name" value="RmlC-like_jellyroll"/>
</dbReference>